<reference evidence="2 3" key="1">
    <citation type="submission" date="2006-10" db="EMBL/GenBank/DDBJ databases">
        <title>The Genome Sequence of Batrachochytrium dendrobatidis JEL423.</title>
        <authorList>
            <consortium name="The Broad Institute Genome Sequencing Platform"/>
            <person name="Birren B."/>
            <person name="Lander E."/>
            <person name="Galagan J."/>
            <person name="Cuomo C."/>
            <person name="Devon K."/>
            <person name="Jaffe D."/>
            <person name="Butler J."/>
            <person name="Alvarez P."/>
            <person name="Gnerre S."/>
            <person name="Grabherr M."/>
            <person name="Kleber M."/>
            <person name="Mauceli E."/>
            <person name="Brockman W."/>
            <person name="Young S."/>
            <person name="LaButti K."/>
            <person name="Sykes S."/>
            <person name="DeCaprio D."/>
            <person name="Crawford M."/>
            <person name="Koehrsen M."/>
            <person name="Engels R."/>
            <person name="Montgomery P."/>
            <person name="Pearson M."/>
            <person name="Howarth C."/>
            <person name="Larson L."/>
            <person name="White J."/>
            <person name="O'Leary S."/>
            <person name="Kodira C."/>
            <person name="Zeng Q."/>
            <person name="Yandava C."/>
            <person name="Alvarado L."/>
            <person name="Longcore J."/>
            <person name="James T."/>
        </authorList>
    </citation>
    <scope>NUCLEOTIDE SEQUENCE [LARGE SCALE GENOMIC DNA]</scope>
    <source>
        <strain evidence="2 3">JEL423</strain>
    </source>
</reference>
<evidence type="ECO:0000313" key="2">
    <source>
        <dbReference type="EMBL" id="OAJ43490.1"/>
    </source>
</evidence>
<reference evidence="2 3" key="2">
    <citation type="submission" date="2016-05" db="EMBL/GenBank/DDBJ databases">
        <title>Lineage-specific infection strategies underlie the spectrum of fungal disease in amphibians.</title>
        <authorList>
            <person name="Cuomo C.A."/>
            <person name="Farrer R.A."/>
            <person name="James T."/>
            <person name="Longcore J."/>
            <person name="Birren B."/>
        </authorList>
    </citation>
    <scope>NUCLEOTIDE SEQUENCE [LARGE SCALE GENOMIC DNA]</scope>
    <source>
        <strain evidence="2 3">JEL423</strain>
    </source>
</reference>
<protein>
    <recommendedName>
        <fullName evidence="4">Pentacotripeptide-repeat region of PRORP domain-containing protein</fullName>
    </recommendedName>
</protein>
<dbReference type="InterPro" id="IPR011990">
    <property type="entry name" value="TPR-like_helical_dom_sf"/>
</dbReference>
<sequence>MTCTRHYYFSSAASTASLPQTPSTKKLNYACMSSVSKTNASAYQPRLPRPSLRRAAAHKEPTAAVLHSTNNPSLQIPSPLDTFLQSLQQGRFKAAISLMIKIQQTNPALLANLPIQHYTLLITGYYYNKSNLPTPPPLSERIVQIYSSLAFMHSNNIILEYDTLLIALEIYGQMGEPDQIASVYSTLVKRGYSQTDPSLLRAMCRAYIFSDNEPAGLDYFAQLTLFKQSTFDYNSLIDAYALKGNEAGMFSVLDKMQGAGLEMNANTIAIITQYFSSRKCLDMVKAYISHFKNLGGVLNQKLYRFQMSLANGEGEFDQVMRLVDEMKAAGIQINDTIRIEKLIAYAGMGDAQSMWKLYKQLARSTHISKRGSLAMVKMLGPATHLAVMDQVRVDSLHFTLSPYRVLSDLLSGYAIIPDILSARRILVELEQIDGVMENAYILVLWAYYNSNDVNGAIEYAMEIGASQTPVGIEFCARLRARVESKPHAYNLSNGSDSVV</sequence>
<evidence type="ECO:0008006" key="4">
    <source>
        <dbReference type="Google" id="ProtNLM"/>
    </source>
</evidence>
<organism evidence="2 3">
    <name type="scientific">Batrachochytrium dendrobatidis (strain JEL423)</name>
    <dbReference type="NCBI Taxonomy" id="403673"/>
    <lineage>
        <taxon>Eukaryota</taxon>
        <taxon>Fungi</taxon>
        <taxon>Fungi incertae sedis</taxon>
        <taxon>Chytridiomycota</taxon>
        <taxon>Chytridiomycota incertae sedis</taxon>
        <taxon>Chytridiomycetes</taxon>
        <taxon>Rhizophydiales</taxon>
        <taxon>Rhizophydiales incertae sedis</taxon>
        <taxon>Batrachochytrium</taxon>
    </lineage>
</organism>
<dbReference type="VEuPathDB" id="FungiDB:BDEG_26848"/>
<name>A0A177WVN7_BATDL</name>
<dbReference type="Gene3D" id="1.25.40.10">
    <property type="entry name" value="Tetratricopeptide repeat domain"/>
    <property type="match status" value="1"/>
</dbReference>
<evidence type="ECO:0000256" key="1">
    <source>
        <dbReference type="PROSITE-ProRule" id="PRU00708"/>
    </source>
</evidence>
<accession>A0A177WVN7</accession>
<dbReference type="PROSITE" id="PS51375">
    <property type="entry name" value="PPR"/>
    <property type="match status" value="1"/>
</dbReference>
<dbReference type="Proteomes" id="UP000077115">
    <property type="component" value="Unassembled WGS sequence"/>
</dbReference>
<dbReference type="AlphaFoldDB" id="A0A177WVN7"/>
<dbReference type="EMBL" id="DS022310">
    <property type="protein sequence ID" value="OAJ43490.1"/>
    <property type="molecule type" value="Genomic_DNA"/>
</dbReference>
<dbReference type="InterPro" id="IPR002885">
    <property type="entry name" value="PPR_rpt"/>
</dbReference>
<evidence type="ECO:0000313" key="3">
    <source>
        <dbReference type="Proteomes" id="UP000077115"/>
    </source>
</evidence>
<proteinExistence type="predicted"/>
<dbReference type="PANTHER" id="PTHR46862">
    <property type="entry name" value="OS07G0661900 PROTEIN"/>
    <property type="match status" value="1"/>
</dbReference>
<feature type="repeat" description="PPR" evidence="1">
    <location>
        <begin position="229"/>
        <end position="263"/>
    </location>
</feature>
<dbReference type="NCBIfam" id="TIGR00756">
    <property type="entry name" value="PPR"/>
    <property type="match status" value="1"/>
</dbReference>
<dbReference type="OrthoDB" id="185373at2759"/>
<dbReference type="STRING" id="403673.A0A177WVN7"/>
<gene>
    <name evidence="2" type="ORF">BDEG_26848</name>
</gene>
<dbReference type="PANTHER" id="PTHR46862:SF3">
    <property type="entry name" value="OS07G0661900 PROTEIN"/>
    <property type="match status" value="1"/>
</dbReference>